<accession>A0A4P9WAZ5</accession>
<evidence type="ECO:0000313" key="1">
    <source>
        <dbReference type="EMBL" id="RKO89779.1"/>
    </source>
</evidence>
<dbReference type="EMBL" id="KZ995891">
    <property type="protein sequence ID" value="RKO89779.1"/>
    <property type="molecule type" value="Genomic_DNA"/>
</dbReference>
<organism evidence="1 2">
    <name type="scientific">Blyttiomyces helicus</name>
    <dbReference type="NCBI Taxonomy" id="388810"/>
    <lineage>
        <taxon>Eukaryota</taxon>
        <taxon>Fungi</taxon>
        <taxon>Fungi incertae sedis</taxon>
        <taxon>Chytridiomycota</taxon>
        <taxon>Chytridiomycota incertae sedis</taxon>
        <taxon>Chytridiomycetes</taxon>
        <taxon>Chytridiomycetes incertae sedis</taxon>
        <taxon>Blyttiomyces</taxon>
    </lineage>
</organism>
<reference evidence="2" key="1">
    <citation type="journal article" date="2018" name="Nat. Microbiol.">
        <title>Leveraging single-cell genomics to expand the fungal tree of life.</title>
        <authorList>
            <person name="Ahrendt S.R."/>
            <person name="Quandt C.A."/>
            <person name="Ciobanu D."/>
            <person name="Clum A."/>
            <person name="Salamov A."/>
            <person name="Andreopoulos B."/>
            <person name="Cheng J.F."/>
            <person name="Woyke T."/>
            <person name="Pelin A."/>
            <person name="Henrissat B."/>
            <person name="Reynolds N.K."/>
            <person name="Benny G.L."/>
            <person name="Smith M.E."/>
            <person name="James T.Y."/>
            <person name="Grigoriev I.V."/>
        </authorList>
    </citation>
    <scope>NUCLEOTIDE SEQUENCE [LARGE SCALE GENOMIC DNA]</scope>
</reference>
<keyword evidence="2" id="KW-1185">Reference proteome</keyword>
<protein>
    <submittedName>
        <fullName evidence="1">Uncharacterized protein</fullName>
    </submittedName>
</protein>
<name>A0A4P9WAZ5_9FUNG</name>
<dbReference type="AlphaFoldDB" id="A0A4P9WAZ5"/>
<dbReference type="Proteomes" id="UP000269721">
    <property type="component" value="Unassembled WGS sequence"/>
</dbReference>
<gene>
    <name evidence="1" type="ORF">BDK51DRAFT_40321</name>
</gene>
<proteinExistence type="predicted"/>
<evidence type="ECO:0000313" key="2">
    <source>
        <dbReference type="Proteomes" id="UP000269721"/>
    </source>
</evidence>
<sequence length="224" mass="23882">MTGVGAALPRRLPIALPTGGRWRSDGVRTEKIFWKFGRHCCPVVIHSEQRDAFYSRRRGFGARLLFCVNKLSVSVDGAIDGGSIGGMDGGEEKWSQPAAGRGKGCGDRVEARYGRHALSFSSLSSAVARLLTGALWSSARASNQIEYFVEGASRVSIADPSLIASAESPIDLSACSASDGALRQTALHQGVGNTHAHIYTRPTKPFSRFAPFLVPVVASAPRNP</sequence>